<evidence type="ECO:0000313" key="8">
    <source>
        <dbReference type="Proteomes" id="UP000559256"/>
    </source>
</evidence>
<dbReference type="AlphaFoldDB" id="A0A8H5D8W5"/>
<dbReference type="PANTHER" id="PTHR46481">
    <property type="entry name" value="ZINC FINGER BED DOMAIN-CONTAINING PROTEIN 4"/>
    <property type="match status" value="1"/>
</dbReference>
<gene>
    <name evidence="7" type="ORF">D9758_010800</name>
</gene>
<keyword evidence="5" id="KW-0539">Nucleus</keyword>
<keyword evidence="3" id="KW-0863">Zinc-finger</keyword>
<reference evidence="7 8" key="1">
    <citation type="journal article" date="2020" name="ISME J.">
        <title>Uncovering the hidden diversity of litter-decomposition mechanisms in mushroom-forming fungi.</title>
        <authorList>
            <person name="Floudas D."/>
            <person name="Bentzer J."/>
            <person name="Ahren D."/>
            <person name="Johansson T."/>
            <person name="Persson P."/>
            <person name="Tunlid A."/>
        </authorList>
    </citation>
    <scope>NUCLEOTIDE SEQUENCE [LARGE SCALE GENOMIC DNA]</scope>
    <source>
        <strain evidence="7 8">CBS 291.85</strain>
    </source>
</reference>
<evidence type="ECO:0000256" key="4">
    <source>
        <dbReference type="ARBA" id="ARBA00022833"/>
    </source>
</evidence>
<dbReference type="Proteomes" id="UP000559256">
    <property type="component" value="Unassembled WGS sequence"/>
</dbReference>
<comment type="subcellular location">
    <subcellularLocation>
        <location evidence="1">Nucleus</location>
    </subcellularLocation>
</comment>
<dbReference type="InterPro" id="IPR052035">
    <property type="entry name" value="ZnF_BED_domain_contain"/>
</dbReference>
<dbReference type="GO" id="GO:0005634">
    <property type="term" value="C:nucleus"/>
    <property type="evidence" value="ECO:0007669"/>
    <property type="project" value="UniProtKB-SubCell"/>
</dbReference>
<proteinExistence type="predicted"/>
<keyword evidence="4" id="KW-0862">Zinc</keyword>
<evidence type="ECO:0000259" key="6">
    <source>
        <dbReference type="Pfam" id="PF05699"/>
    </source>
</evidence>
<comment type="caution">
    <text evidence="7">The sequence shown here is derived from an EMBL/GenBank/DDBJ whole genome shotgun (WGS) entry which is preliminary data.</text>
</comment>
<evidence type="ECO:0000256" key="2">
    <source>
        <dbReference type="ARBA" id="ARBA00022723"/>
    </source>
</evidence>
<dbReference type="Pfam" id="PF05699">
    <property type="entry name" value="Dimer_Tnp_hAT"/>
    <property type="match status" value="1"/>
</dbReference>
<name>A0A8H5D8W5_9AGAR</name>
<dbReference type="GO" id="GO:0046983">
    <property type="term" value="F:protein dimerization activity"/>
    <property type="evidence" value="ECO:0007669"/>
    <property type="project" value="InterPro"/>
</dbReference>
<accession>A0A8H5D8W5</accession>
<dbReference type="GO" id="GO:0008270">
    <property type="term" value="F:zinc ion binding"/>
    <property type="evidence" value="ECO:0007669"/>
    <property type="project" value="UniProtKB-KW"/>
</dbReference>
<feature type="domain" description="HAT C-terminal dimerisation" evidence="6">
    <location>
        <begin position="164"/>
        <end position="241"/>
    </location>
</feature>
<protein>
    <recommendedName>
        <fullName evidence="6">HAT C-terminal dimerisation domain-containing protein</fullName>
    </recommendedName>
</protein>
<dbReference type="InterPro" id="IPR008906">
    <property type="entry name" value="HATC_C_dom"/>
</dbReference>
<evidence type="ECO:0000256" key="1">
    <source>
        <dbReference type="ARBA" id="ARBA00004123"/>
    </source>
</evidence>
<evidence type="ECO:0000256" key="3">
    <source>
        <dbReference type="ARBA" id="ARBA00022771"/>
    </source>
</evidence>
<dbReference type="PANTHER" id="PTHR46481:SF10">
    <property type="entry name" value="ZINC FINGER BED DOMAIN-CONTAINING PROTEIN 39"/>
    <property type="match status" value="1"/>
</dbReference>
<evidence type="ECO:0000256" key="5">
    <source>
        <dbReference type="ARBA" id="ARBA00023242"/>
    </source>
</evidence>
<dbReference type="OrthoDB" id="2751120at2759"/>
<evidence type="ECO:0000313" key="7">
    <source>
        <dbReference type="EMBL" id="KAF5354397.1"/>
    </source>
</evidence>
<dbReference type="EMBL" id="JAACJM010000060">
    <property type="protein sequence ID" value="KAF5354397.1"/>
    <property type="molecule type" value="Genomic_DNA"/>
</dbReference>
<keyword evidence="2" id="KW-0479">Metal-binding</keyword>
<dbReference type="InterPro" id="IPR012337">
    <property type="entry name" value="RNaseH-like_sf"/>
</dbReference>
<organism evidence="7 8">
    <name type="scientific">Tetrapyrgos nigripes</name>
    <dbReference type="NCBI Taxonomy" id="182062"/>
    <lineage>
        <taxon>Eukaryota</taxon>
        <taxon>Fungi</taxon>
        <taxon>Dikarya</taxon>
        <taxon>Basidiomycota</taxon>
        <taxon>Agaricomycotina</taxon>
        <taxon>Agaricomycetes</taxon>
        <taxon>Agaricomycetidae</taxon>
        <taxon>Agaricales</taxon>
        <taxon>Marasmiineae</taxon>
        <taxon>Marasmiaceae</taxon>
        <taxon>Tetrapyrgos</taxon>
    </lineage>
</organism>
<dbReference type="SUPFAM" id="SSF53098">
    <property type="entry name" value="Ribonuclease H-like"/>
    <property type="match status" value="1"/>
</dbReference>
<keyword evidence="8" id="KW-1185">Reference proteome</keyword>
<sequence length="242" mass="27255">MRRAVTYKEAIDSYASQQSDLQDCLLDETDWANITKVTAWLKTFRVATLQMSTTKTPMLSSTLEVLRSLEDNIKEIISSLGPWDVSDDVCDALIAAHGKLMLDPHIDHKALKADYEKDATLTGHLTKSHQELFPGPSDVLHIDGSPQKKFKSKYHQKVDAVCDELTEFWKQPPEDSEKCDPITWWAGHKATYPNLYRLALDIFNIPGSAVAEHVFSGRRDTISLCRASLSADTIRLLMIAKH</sequence>